<name>A0A838B325_9HYPH</name>
<sequence length="461" mass="50692">MKRFSVRSCVKQRDSHTERQGSSKISAYFDLRLQLADLYPLPPDWLQVTKQAGIVAGAINLQGAALTVWFNILDYALSKKLSQPLMNTVVQQNPQCAAICKAYLDELAAGEKPTPELPGLTTDDRVNTALAGFNAVNQQSKDIQAALAADNGLTNVTSQIDVLKTYKDLHDHLQSFQYGIGSFQTLLVAARDMGASLEQVRVLRNFLKILKLFCISIGESVMELPAGPALHDIEQAWLDDLKAAAIKLQGAIDDKSPDAYDALFDVRTVLRVVPSRLNQQIFVTAKNLPFGLLATGLDTIAGKLPADEPSVPLIKAAHDAILVLSSTIYARVVEHKLWQDVDNKLASLTDMIEPIEGGAAADKSLPFQFSPLWRNLEMKVQVLADLDPAGAWRATLVDYSTDVNDQLSRETVDTNFILAFEAYRDEAQQRFVQVDLALKTECASIVRVSTPLHRIIEDLGP</sequence>
<evidence type="ECO:0000313" key="1">
    <source>
        <dbReference type="EMBL" id="MBA1140279.1"/>
    </source>
</evidence>
<dbReference type="AlphaFoldDB" id="A0A838B325"/>
<proteinExistence type="predicted"/>
<keyword evidence="2" id="KW-1185">Reference proteome</keyword>
<accession>A0A838B325</accession>
<gene>
    <name evidence="1" type="ORF">H0241_08415</name>
</gene>
<reference evidence="1 2" key="1">
    <citation type="submission" date="2020-07" db="EMBL/GenBank/DDBJ databases">
        <title>Definition of the novel symbiovar canariense within Mesorhizobium novociceri, a new species of genus Mesorhizobium nodulating Cicer canariense in the Caldera de Taburiente National Park (La Palma, Canary Islands).</title>
        <authorList>
            <person name="Leon-Barrios M."/>
            <person name="Perez-Yepez J."/>
            <person name="Flores-Felix J.D."/>
            <person name="Ramirez-Baena M.H."/>
            <person name="Pulido-Suarez L."/>
            <person name="Igual J.M."/>
            <person name="Velazquez E."/>
            <person name="Peix A."/>
        </authorList>
    </citation>
    <scope>NUCLEOTIDE SEQUENCE [LARGE SCALE GENOMIC DNA]</scope>
    <source>
        <strain evidence="1 2">CCANP35</strain>
    </source>
</reference>
<dbReference type="RefSeq" id="WP_210284820.1">
    <property type="nucleotide sequence ID" value="NZ_JACDTY010000003.1"/>
</dbReference>
<protein>
    <submittedName>
        <fullName evidence="1">Uncharacterized protein</fullName>
    </submittedName>
</protein>
<organism evidence="1 2">
    <name type="scientific">Mesorhizobium neociceri</name>
    <dbReference type="NCBI Taxonomy" id="1307853"/>
    <lineage>
        <taxon>Bacteria</taxon>
        <taxon>Pseudomonadati</taxon>
        <taxon>Pseudomonadota</taxon>
        <taxon>Alphaproteobacteria</taxon>
        <taxon>Hyphomicrobiales</taxon>
        <taxon>Phyllobacteriaceae</taxon>
        <taxon>Mesorhizobium</taxon>
    </lineage>
</organism>
<evidence type="ECO:0000313" key="2">
    <source>
        <dbReference type="Proteomes" id="UP000558284"/>
    </source>
</evidence>
<dbReference type="Proteomes" id="UP000558284">
    <property type="component" value="Unassembled WGS sequence"/>
</dbReference>
<comment type="caution">
    <text evidence="1">The sequence shown here is derived from an EMBL/GenBank/DDBJ whole genome shotgun (WGS) entry which is preliminary data.</text>
</comment>
<dbReference type="EMBL" id="JACDTY010000003">
    <property type="protein sequence ID" value="MBA1140279.1"/>
    <property type="molecule type" value="Genomic_DNA"/>
</dbReference>